<keyword evidence="2 4" id="KW-0413">Isomerase</keyword>
<dbReference type="InterPro" id="IPR007721">
    <property type="entry name" value="RbsD_FucU"/>
</dbReference>
<dbReference type="GO" id="GO:0006004">
    <property type="term" value="P:fucose metabolic process"/>
    <property type="evidence" value="ECO:0007669"/>
    <property type="project" value="TreeGrafter"/>
</dbReference>
<name>A0A2A4GYU6_9STAP</name>
<dbReference type="Pfam" id="PF05025">
    <property type="entry name" value="RbsD_FucU"/>
    <property type="match status" value="1"/>
</dbReference>
<gene>
    <name evidence="4" type="ORF">B5C08_04870</name>
</gene>
<evidence type="ECO:0000256" key="3">
    <source>
        <dbReference type="ARBA" id="ARBA00036324"/>
    </source>
</evidence>
<comment type="caution">
    <text evidence="4">The sequence shown here is derived from an EMBL/GenBank/DDBJ whole genome shotgun (WGS) entry which is preliminary data.</text>
</comment>
<evidence type="ECO:0000256" key="1">
    <source>
        <dbReference type="ARBA" id="ARBA00000223"/>
    </source>
</evidence>
<evidence type="ECO:0000313" key="4">
    <source>
        <dbReference type="EMBL" id="PCF55896.1"/>
    </source>
</evidence>
<evidence type="ECO:0000256" key="2">
    <source>
        <dbReference type="ARBA" id="ARBA00023235"/>
    </source>
</evidence>
<dbReference type="InterPro" id="IPR050443">
    <property type="entry name" value="RbsD/FucU_mutarotase"/>
</dbReference>
<evidence type="ECO:0000313" key="5">
    <source>
        <dbReference type="Proteomes" id="UP000218335"/>
    </source>
</evidence>
<organism evidence="4 5">
    <name type="scientific">Staphylococcus delphini</name>
    <dbReference type="NCBI Taxonomy" id="53344"/>
    <lineage>
        <taxon>Bacteria</taxon>
        <taxon>Bacillati</taxon>
        <taxon>Bacillota</taxon>
        <taxon>Bacilli</taxon>
        <taxon>Bacillales</taxon>
        <taxon>Staphylococcaceae</taxon>
        <taxon>Staphylococcus</taxon>
        <taxon>Staphylococcus intermedius group</taxon>
    </lineage>
</organism>
<dbReference type="PANTHER" id="PTHR31690:SF4">
    <property type="entry name" value="FUCOSE MUTAROTASE"/>
    <property type="match status" value="1"/>
</dbReference>
<comment type="catalytic activity">
    <reaction evidence="1">
        <text>beta-D-ribopyranose = beta-D-ribofuranose</text>
        <dbReference type="Rhea" id="RHEA:25432"/>
        <dbReference type="ChEBI" id="CHEBI:27476"/>
        <dbReference type="ChEBI" id="CHEBI:47002"/>
        <dbReference type="EC" id="5.4.99.62"/>
    </reaction>
</comment>
<sequence length="140" mass="15987">MLKKIPKILSPELVKVLMEMGHGDTILLADANYPAHSMNNKVIRADGLNIPELLEAVLELMPLDSYSEYQVKLMQVVKGDNVQPTIWEEYHNISNKYFDDVKIEFIDRFDFYNLSKSCYAIVLTGEEALYGNIMLTKGVL</sequence>
<protein>
    <submittedName>
        <fullName evidence="4">Fucose isomerase</fullName>
    </submittedName>
</protein>
<dbReference type="GO" id="GO:0036373">
    <property type="term" value="F:L-fucose mutarotase activity"/>
    <property type="evidence" value="ECO:0007669"/>
    <property type="project" value="UniProtKB-EC"/>
</dbReference>
<comment type="catalytic activity">
    <reaction evidence="3">
        <text>alpha-L-fucose = beta-L-fucose</text>
        <dbReference type="Rhea" id="RHEA:25580"/>
        <dbReference type="ChEBI" id="CHEBI:42548"/>
        <dbReference type="ChEBI" id="CHEBI:42589"/>
        <dbReference type="EC" id="5.1.3.29"/>
    </reaction>
</comment>
<dbReference type="Gene3D" id="3.40.1650.10">
    <property type="entry name" value="RbsD-like domain"/>
    <property type="match status" value="1"/>
</dbReference>
<dbReference type="RefSeq" id="WP_096556401.1">
    <property type="nucleotide sequence ID" value="NZ_CP118782.1"/>
</dbReference>
<dbReference type="PANTHER" id="PTHR31690">
    <property type="entry name" value="FUCOSE MUTAROTASE"/>
    <property type="match status" value="1"/>
</dbReference>
<accession>A0A2A4GYU6</accession>
<dbReference type="GO" id="GO:0042806">
    <property type="term" value="F:fucose binding"/>
    <property type="evidence" value="ECO:0007669"/>
    <property type="project" value="TreeGrafter"/>
</dbReference>
<dbReference type="AlphaFoldDB" id="A0A2A4GYU6"/>
<dbReference type="EMBL" id="MWUU01000005">
    <property type="protein sequence ID" value="PCF55896.1"/>
    <property type="molecule type" value="Genomic_DNA"/>
</dbReference>
<proteinExistence type="predicted"/>
<dbReference type="Proteomes" id="UP000218335">
    <property type="component" value="Unassembled WGS sequence"/>
</dbReference>
<dbReference type="NCBIfam" id="NF011949">
    <property type="entry name" value="PRK15420.1"/>
    <property type="match status" value="1"/>
</dbReference>
<reference evidence="4 5" key="1">
    <citation type="journal article" date="2017" name="PLoS ONE">
        <title>Development of a real-time PCR for detection of Staphylococcus pseudintermedius using a novel automated comparison of whole-genome sequences.</title>
        <authorList>
            <person name="Verstappen K.M."/>
            <person name="Huijbregts L."/>
            <person name="Spaninks M."/>
            <person name="Wagenaar J.A."/>
            <person name="Fluit A.C."/>
            <person name="Duim B."/>
        </authorList>
    </citation>
    <scope>NUCLEOTIDE SEQUENCE [LARGE SCALE GENOMIC DNA]</scope>
    <source>
        <strain evidence="4 5">215070706401-1</strain>
    </source>
</reference>
<dbReference type="GO" id="GO:0062193">
    <property type="term" value="F:D-ribose pyranase activity"/>
    <property type="evidence" value="ECO:0007669"/>
    <property type="project" value="UniProtKB-EC"/>
</dbReference>
<dbReference type="InterPro" id="IPR023750">
    <property type="entry name" value="RbsD-like_sf"/>
</dbReference>
<dbReference type="SUPFAM" id="SSF102546">
    <property type="entry name" value="RbsD-like"/>
    <property type="match status" value="1"/>
</dbReference>